<keyword evidence="1" id="KW-0732">Signal</keyword>
<accession>A0AAV0IR27</accession>
<gene>
    <name evidence="2" type="ORF">LITE_LOCUS10537</name>
</gene>
<proteinExistence type="predicted"/>
<name>A0AAV0IR27_9ROSI</name>
<dbReference type="EMBL" id="CAMGYJ010000004">
    <property type="protein sequence ID" value="CAI0399948.1"/>
    <property type="molecule type" value="Genomic_DNA"/>
</dbReference>
<organism evidence="2 3">
    <name type="scientific">Linum tenue</name>
    <dbReference type="NCBI Taxonomy" id="586396"/>
    <lineage>
        <taxon>Eukaryota</taxon>
        <taxon>Viridiplantae</taxon>
        <taxon>Streptophyta</taxon>
        <taxon>Embryophyta</taxon>
        <taxon>Tracheophyta</taxon>
        <taxon>Spermatophyta</taxon>
        <taxon>Magnoliopsida</taxon>
        <taxon>eudicotyledons</taxon>
        <taxon>Gunneridae</taxon>
        <taxon>Pentapetalae</taxon>
        <taxon>rosids</taxon>
        <taxon>fabids</taxon>
        <taxon>Malpighiales</taxon>
        <taxon>Linaceae</taxon>
        <taxon>Linum</taxon>
    </lineage>
</organism>
<feature type="signal peptide" evidence="1">
    <location>
        <begin position="1"/>
        <end position="20"/>
    </location>
</feature>
<reference evidence="2" key="1">
    <citation type="submission" date="2022-08" db="EMBL/GenBank/DDBJ databases">
        <authorList>
            <person name="Gutierrez-Valencia J."/>
        </authorList>
    </citation>
    <scope>NUCLEOTIDE SEQUENCE</scope>
</reference>
<dbReference type="AlphaFoldDB" id="A0AAV0IR27"/>
<protein>
    <submittedName>
        <fullName evidence="2">Uncharacterized protein</fullName>
    </submittedName>
</protein>
<feature type="chain" id="PRO_5043471460" evidence="1">
    <location>
        <begin position="21"/>
        <end position="214"/>
    </location>
</feature>
<comment type="caution">
    <text evidence="2">The sequence shown here is derived from an EMBL/GenBank/DDBJ whole genome shotgun (WGS) entry which is preliminary data.</text>
</comment>
<keyword evidence="3" id="KW-1185">Reference proteome</keyword>
<feature type="non-terminal residue" evidence="2">
    <location>
        <position position="1"/>
    </location>
</feature>
<evidence type="ECO:0000313" key="3">
    <source>
        <dbReference type="Proteomes" id="UP001154282"/>
    </source>
</evidence>
<evidence type="ECO:0000256" key="1">
    <source>
        <dbReference type="SAM" id="SignalP"/>
    </source>
</evidence>
<evidence type="ECO:0000313" key="2">
    <source>
        <dbReference type="EMBL" id="CAI0399948.1"/>
    </source>
</evidence>
<sequence length="214" mass="23540">PHLSDSASLLCILLIEFSLEIILDPIPQFLSPALHFPLPPHPPWNDKAPALKLRLLHAWITGDTLCQDGFSEFAILWTNELGLASRHALYGRSNYSTVLRRRDVFSGACVGGECWRKAAVAGKVEADAEEEDAGDVDTLAMMATFDWKKSCPQLTSFDCPPRNRHAERVNEIDSLDESEICRGTMAGEEGPYLRGRGGLTRAGEDAGTMFCLHG</sequence>
<dbReference type="Proteomes" id="UP001154282">
    <property type="component" value="Unassembled WGS sequence"/>
</dbReference>